<evidence type="ECO:0000313" key="1">
    <source>
        <dbReference type="EMBL" id="KAG8651996.1"/>
    </source>
</evidence>
<evidence type="ECO:0000313" key="2">
    <source>
        <dbReference type="Proteomes" id="UP000091857"/>
    </source>
</evidence>
<proteinExistence type="predicted"/>
<gene>
    <name evidence="1" type="ORF">MANES_06G043049v8</name>
</gene>
<organism evidence="1 2">
    <name type="scientific">Manihot esculenta</name>
    <name type="common">Cassava</name>
    <name type="synonym">Jatropha manihot</name>
    <dbReference type="NCBI Taxonomy" id="3983"/>
    <lineage>
        <taxon>Eukaryota</taxon>
        <taxon>Viridiplantae</taxon>
        <taxon>Streptophyta</taxon>
        <taxon>Embryophyta</taxon>
        <taxon>Tracheophyta</taxon>
        <taxon>Spermatophyta</taxon>
        <taxon>Magnoliopsida</taxon>
        <taxon>eudicotyledons</taxon>
        <taxon>Gunneridae</taxon>
        <taxon>Pentapetalae</taxon>
        <taxon>rosids</taxon>
        <taxon>fabids</taxon>
        <taxon>Malpighiales</taxon>
        <taxon>Euphorbiaceae</taxon>
        <taxon>Crotonoideae</taxon>
        <taxon>Manihoteae</taxon>
        <taxon>Manihot</taxon>
    </lineage>
</organism>
<reference evidence="2" key="1">
    <citation type="journal article" date="2016" name="Nat. Biotechnol.">
        <title>Sequencing wild and cultivated cassava and related species reveals extensive interspecific hybridization and genetic diversity.</title>
        <authorList>
            <person name="Bredeson J.V."/>
            <person name="Lyons J.B."/>
            <person name="Prochnik S.E."/>
            <person name="Wu G.A."/>
            <person name="Ha C.M."/>
            <person name="Edsinger-Gonzales E."/>
            <person name="Grimwood J."/>
            <person name="Schmutz J."/>
            <person name="Rabbi I.Y."/>
            <person name="Egesi C."/>
            <person name="Nauluvula P."/>
            <person name="Lebot V."/>
            <person name="Ndunguru J."/>
            <person name="Mkamilo G."/>
            <person name="Bart R.S."/>
            <person name="Setter T.L."/>
            <person name="Gleadow R.M."/>
            <person name="Kulakow P."/>
            <person name="Ferguson M.E."/>
            <person name="Rounsley S."/>
            <person name="Rokhsar D.S."/>
        </authorList>
    </citation>
    <scope>NUCLEOTIDE SEQUENCE [LARGE SCALE GENOMIC DNA]</scope>
    <source>
        <strain evidence="2">cv. AM560-2</strain>
    </source>
</reference>
<keyword evidence="2" id="KW-1185">Reference proteome</keyword>
<protein>
    <submittedName>
        <fullName evidence="1">Uncharacterized protein</fullName>
    </submittedName>
</protein>
<comment type="caution">
    <text evidence="1">The sequence shown here is derived from an EMBL/GenBank/DDBJ whole genome shotgun (WGS) entry which is preliminary data.</text>
</comment>
<sequence>MQKRAGQGTFGGRFGGRKSLQSRKSGRFGGTFGGRNSQTETKVSFRGQASTAEGCLHKHVRRPKVPSAAEPGFSQNGRNSAPLCIYASTLIQTCINLFYNTHTQAYKFLGASNHQKPQLQHTSNSHCSKTQIKPINLTMS</sequence>
<accession>A0ACB7HIN3</accession>
<dbReference type="EMBL" id="CM004392">
    <property type="protein sequence ID" value="KAG8651996.1"/>
    <property type="molecule type" value="Genomic_DNA"/>
</dbReference>
<name>A0ACB7HIN3_MANES</name>
<dbReference type="Proteomes" id="UP000091857">
    <property type="component" value="Chromosome 6"/>
</dbReference>